<evidence type="ECO:0000256" key="1">
    <source>
        <dbReference type="SAM" id="Phobius"/>
    </source>
</evidence>
<proteinExistence type="predicted"/>
<evidence type="ECO:0000313" key="3">
    <source>
        <dbReference type="Proteomes" id="UP000289340"/>
    </source>
</evidence>
<dbReference type="InterPro" id="IPR010605">
    <property type="entry name" value="DUF1191"/>
</dbReference>
<dbReference type="Pfam" id="PF06697">
    <property type="entry name" value="DUF1191"/>
    <property type="match status" value="2"/>
</dbReference>
<keyword evidence="1" id="KW-0812">Transmembrane</keyword>
<dbReference type="PANTHER" id="PTHR33512:SF1">
    <property type="entry name" value="PROTEIN, PUTATIVE (DUF1191)-RELATED"/>
    <property type="match status" value="1"/>
</dbReference>
<dbReference type="EMBL" id="QZWG01000006">
    <property type="protein sequence ID" value="RZC09978.1"/>
    <property type="molecule type" value="Genomic_DNA"/>
</dbReference>
<evidence type="ECO:0000313" key="2">
    <source>
        <dbReference type="EMBL" id="RZC09978.1"/>
    </source>
</evidence>
<accession>A0A445KGQ1</accession>
<organism evidence="2 3">
    <name type="scientific">Glycine soja</name>
    <name type="common">Wild soybean</name>
    <dbReference type="NCBI Taxonomy" id="3848"/>
    <lineage>
        <taxon>Eukaryota</taxon>
        <taxon>Viridiplantae</taxon>
        <taxon>Streptophyta</taxon>
        <taxon>Embryophyta</taxon>
        <taxon>Tracheophyta</taxon>
        <taxon>Spermatophyta</taxon>
        <taxon>Magnoliopsida</taxon>
        <taxon>eudicotyledons</taxon>
        <taxon>Gunneridae</taxon>
        <taxon>Pentapetalae</taxon>
        <taxon>rosids</taxon>
        <taxon>fabids</taxon>
        <taxon>Fabales</taxon>
        <taxon>Fabaceae</taxon>
        <taxon>Papilionoideae</taxon>
        <taxon>50 kb inversion clade</taxon>
        <taxon>NPAAA clade</taxon>
        <taxon>indigoferoid/millettioid clade</taxon>
        <taxon>Phaseoleae</taxon>
        <taxon>Glycine</taxon>
        <taxon>Glycine subgen. Soja</taxon>
    </lineage>
</organism>
<dbReference type="AlphaFoldDB" id="A0A445KGQ1"/>
<sequence>MIFSWVSFTFLGSDARDGVKSAHVLDLIIRDHTFKALNKNFKTAIPQSVDLPSNLSGIGVDAVTFRCGRLRRYGAHLKEFHVLRSNPFQLGIVAGEKPMTIDFTNATKMNQEDGIKSLCASFEGDGRMKLAKAPNPSTALVCVAKRHGHFGMIVEYSPPDQFRNKPLSRWKVAVGSTIGAALGAFLLGLFLVAMLVRVKKRSRMVEMERRAYEEEALQVSMVGHVRAPTALGTRTTPIIEHEYMPHHHPR</sequence>
<keyword evidence="1" id="KW-0472">Membrane</keyword>
<gene>
    <name evidence="2" type="ORF">D0Y65_016340</name>
</gene>
<feature type="transmembrane region" description="Helical" evidence="1">
    <location>
        <begin position="172"/>
        <end position="196"/>
    </location>
</feature>
<comment type="caution">
    <text evidence="2">The sequence shown here is derived from an EMBL/GenBank/DDBJ whole genome shotgun (WGS) entry which is preliminary data.</text>
</comment>
<dbReference type="Proteomes" id="UP000289340">
    <property type="component" value="Chromosome 6"/>
</dbReference>
<name>A0A445KGQ1_GLYSO</name>
<dbReference type="PANTHER" id="PTHR33512">
    <property type="entry name" value="PROTEIN, PUTATIVE (DUF1191)-RELATED"/>
    <property type="match status" value="1"/>
</dbReference>
<dbReference type="GO" id="GO:0016020">
    <property type="term" value="C:membrane"/>
    <property type="evidence" value="ECO:0007669"/>
    <property type="project" value="TreeGrafter"/>
</dbReference>
<protein>
    <submittedName>
        <fullName evidence="2">Uncharacterized protein</fullName>
    </submittedName>
</protein>
<reference evidence="2 3" key="1">
    <citation type="submission" date="2018-09" db="EMBL/GenBank/DDBJ databases">
        <title>A high-quality reference genome of wild soybean provides a powerful tool to mine soybean genomes.</title>
        <authorList>
            <person name="Xie M."/>
            <person name="Chung C.Y.L."/>
            <person name="Li M.-W."/>
            <person name="Wong F.-L."/>
            <person name="Chan T.-F."/>
            <person name="Lam H.-M."/>
        </authorList>
    </citation>
    <scope>NUCLEOTIDE SEQUENCE [LARGE SCALE GENOMIC DNA]</scope>
    <source>
        <strain evidence="3">cv. W05</strain>
        <tissue evidence="2">Hypocotyl of etiolated seedlings</tissue>
    </source>
</reference>
<keyword evidence="3" id="KW-1185">Reference proteome</keyword>
<keyword evidence="1" id="KW-1133">Transmembrane helix</keyword>